<dbReference type="GeneID" id="13797087"/>
<dbReference type="Proteomes" id="UP000008037">
    <property type="component" value="Chromosome"/>
</dbReference>
<keyword evidence="1" id="KW-0143">Chaperone</keyword>
<dbReference type="PANTHER" id="PTHR44360">
    <property type="entry name" value="DNAJ HOMOLOG SUBFAMILY B MEMBER 9"/>
    <property type="match status" value="1"/>
</dbReference>
<evidence type="ECO:0000259" key="2">
    <source>
        <dbReference type="PROSITE" id="PS50076"/>
    </source>
</evidence>
<organism evidence="3 4">
    <name type="scientific">Nitrososphaera gargensis (strain Ga9.2)</name>
    <dbReference type="NCBI Taxonomy" id="1237085"/>
    <lineage>
        <taxon>Archaea</taxon>
        <taxon>Nitrososphaerota</taxon>
        <taxon>Nitrososphaeria</taxon>
        <taxon>Nitrososphaerales</taxon>
        <taxon>Nitrososphaeraceae</taxon>
        <taxon>Nitrososphaera</taxon>
    </lineage>
</organism>
<dbReference type="KEGG" id="nga:Ngar_c32770"/>
<dbReference type="GO" id="GO:0051787">
    <property type="term" value="F:misfolded protein binding"/>
    <property type="evidence" value="ECO:0007669"/>
    <property type="project" value="TreeGrafter"/>
</dbReference>
<evidence type="ECO:0000313" key="3">
    <source>
        <dbReference type="EMBL" id="AFU60192.1"/>
    </source>
</evidence>
<dbReference type="AlphaFoldDB" id="K0IME3"/>
<dbReference type="InterPro" id="IPR051948">
    <property type="entry name" value="Hsp70_co-chaperone_J-domain"/>
</dbReference>
<dbReference type="HOGENOM" id="CLU_1529282_0_0_2"/>
<dbReference type="InParanoid" id="K0IME3"/>
<gene>
    <name evidence="3" type="primary">dnaJ3</name>
    <name evidence="3" type="ordered locus">Ngar_c32770</name>
</gene>
<dbReference type="SMART" id="SM00271">
    <property type="entry name" value="DnaJ"/>
    <property type="match status" value="1"/>
</dbReference>
<accession>K0IME3</accession>
<dbReference type="Pfam" id="PF00226">
    <property type="entry name" value="DnaJ"/>
    <property type="match status" value="1"/>
</dbReference>
<dbReference type="PANTHER" id="PTHR44360:SF1">
    <property type="entry name" value="DNAJ HOMOLOG SUBFAMILY B MEMBER 9"/>
    <property type="match status" value="1"/>
</dbReference>
<dbReference type="EMBL" id="CP002408">
    <property type="protein sequence ID" value="AFU60192.1"/>
    <property type="molecule type" value="Genomic_DNA"/>
</dbReference>
<dbReference type="Gene3D" id="1.10.287.110">
    <property type="entry name" value="DnaJ domain"/>
    <property type="match status" value="1"/>
</dbReference>
<dbReference type="CDD" id="cd06257">
    <property type="entry name" value="DnaJ"/>
    <property type="match status" value="1"/>
</dbReference>
<dbReference type="RefSeq" id="WP_015020725.1">
    <property type="nucleotide sequence ID" value="NC_018719.1"/>
</dbReference>
<protein>
    <submittedName>
        <fullName evidence="3">Putative chaperone protein DnaJ</fullName>
    </submittedName>
</protein>
<feature type="domain" description="J" evidence="2">
    <location>
        <begin position="2"/>
        <end position="66"/>
    </location>
</feature>
<keyword evidence="4" id="KW-1185">Reference proteome</keyword>
<dbReference type="OrthoDB" id="11397at2157"/>
<dbReference type="InterPro" id="IPR001623">
    <property type="entry name" value="DnaJ_domain"/>
</dbReference>
<dbReference type="PRINTS" id="PR00625">
    <property type="entry name" value="JDOMAIN"/>
</dbReference>
<dbReference type="SUPFAM" id="SSF46565">
    <property type="entry name" value="Chaperone J-domain"/>
    <property type="match status" value="1"/>
</dbReference>
<dbReference type="GO" id="GO:0051087">
    <property type="term" value="F:protein-folding chaperone binding"/>
    <property type="evidence" value="ECO:0007669"/>
    <property type="project" value="TreeGrafter"/>
</dbReference>
<evidence type="ECO:0000313" key="4">
    <source>
        <dbReference type="Proteomes" id="UP000008037"/>
    </source>
</evidence>
<name>K0IME3_NITGG</name>
<dbReference type="InterPro" id="IPR036869">
    <property type="entry name" value="J_dom_sf"/>
</dbReference>
<dbReference type="STRING" id="1237085.Ngar_c32770"/>
<evidence type="ECO:0000256" key="1">
    <source>
        <dbReference type="ARBA" id="ARBA00023186"/>
    </source>
</evidence>
<dbReference type="PROSITE" id="PS50076">
    <property type="entry name" value="DNAJ_2"/>
    <property type="match status" value="1"/>
</dbReference>
<sequence>MNYYAVLGISPDATADEVRQAYFRLAKLYHPDRNKSPEATEKMAEINLAYETLRDEHRRKEYDLENRITINSKERFTVQYEDEEEIGRQPGPFGKCVRCNFVNNSGVFVCSTCGNVFDPHAKHEDKERDEEYEEKTTEDVLSEIIRCPQCNEVNTYSRGSCWQCGLVFGIDEIAE</sequence>
<proteinExistence type="predicted"/>
<dbReference type="GO" id="GO:0036503">
    <property type="term" value="P:ERAD pathway"/>
    <property type="evidence" value="ECO:0007669"/>
    <property type="project" value="TreeGrafter"/>
</dbReference>
<reference evidence="3 4" key="1">
    <citation type="journal article" date="2012" name="Environ. Microbiol.">
        <title>The genome of the ammonia-oxidizing Candidatus Nitrososphaera gargensis: insights into metabolic versatility and environmental adaptations.</title>
        <authorList>
            <person name="Spang A."/>
            <person name="Poehlein A."/>
            <person name="Offre P."/>
            <person name="Zumbragel S."/>
            <person name="Haider S."/>
            <person name="Rychlik N."/>
            <person name="Nowka B."/>
            <person name="Schmeisser C."/>
            <person name="Lebedeva E.V."/>
            <person name="Rattei T."/>
            <person name="Bohm C."/>
            <person name="Schmid M."/>
            <person name="Galushko A."/>
            <person name="Hatzenpichler R."/>
            <person name="Weinmaier T."/>
            <person name="Daniel R."/>
            <person name="Schleper C."/>
            <person name="Spieck E."/>
            <person name="Streit W."/>
            <person name="Wagner M."/>
        </authorList>
    </citation>
    <scope>NUCLEOTIDE SEQUENCE [LARGE SCALE GENOMIC DNA]</scope>
    <source>
        <strain evidence="4">Ga9.2</strain>
    </source>
</reference>